<evidence type="ECO:0000256" key="3">
    <source>
        <dbReference type="SAM" id="SignalP"/>
    </source>
</evidence>
<comment type="caution">
    <text evidence="5">The sequence shown here is derived from an EMBL/GenBank/DDBJ whole genome shotgun (WGS) entry which is preliminary data.</text>
</comment>
<name>A0ABN8QSH5_9CNID</name>
<feature type="domain" description="BRICHOS" evidence="4">
    <location>
        <begin position="263"/>
        <end position="358"/>
    </location>
</feature>
<dbReference type="InterPro" id="IPR007084">
    <property type="entry name" value="BRICHOS_dom"/>
</dbReference>
<feature type="transmembrane region" description="Helical" evidence="2">
    <location>
        <begin position="206"/>
        <end position="225"/>
    </location>
</feature>
<sequence length="472" mass="53175">MAYRAVKSLGFLFLIYYIHSTISSQHILEIEEKGTKFAEGIEIDEQRNVAVFRVPAHNDVLGADFYNDFQMRVTVTRILSRKVCYISEMDSTLSAPGKLKADLTRATSSGSRPKKLPVEEQSYVVMVTDTAKRSLLTKEILDFCGVLPIYNTKLYPDTSTKTGVAGTIGTVQKYTRDLKFPSAVISLVPIGKKKVRDGKLFPQKGLLSFCFCLLAISSYIFLAFLCNYCNRHILQIEEKGTKFAQGIEIDEQEKVAVFRVPAHNGIIGADFYNDFKMRVTVTRILSRKVCYISEMDSTLSAPGKLKADLARATPMVSRPKKLPVVEKSYVVMITGKANRTLLTTEILDFCGVLPIYNTKRYPDTSTTNGVAVIKGKRRLFKRQVLRTETTPVYYFNRTCKSMKANNGQIDWSSLEDCKDENNLWDVACTFKDGLCFYFVTCNYLGSPRKQWSCSETHDHSAIPVCCDLVCGH</sequence>
<dbReference type="Gene3D" id="3.30.390.150">
    <property type="match status" value="1"/>
</dbReference>
<accession>A0ABN8QSH5</accession>
<keyword evidence="2" id="KW-0472">Membrane</keyword>
<dbReference type="InterPro" id="IPR051772">
    <property type="entry name" value="Gastrokine"/>
</dbReference>
<feature type="domain" description="BRICHOS" evidence="4">
    <location>
        <begin position="57"/>
        <end position="152"/>
    </location>
</feature>
<protein>
    <recommendedName>
        <fullName evidence="4">BRICHOS domain-containing protein</fullName>
    </recommendedName>
</protein>
<dbReference type="SMART" id="SM01039">
    <property type="entry name" value="BRICHOS"/>
    <property type="match status" value="2"/>
</dbReference>
<evidence type="ECO:0000313" key="5">
    <source>
        <dbReference type="EMBL" id="CAH3169829.1"/>
    </source>
</evidence>
<keyword evidence="1" id="KW-1015">Disulfide bond</keyword>
<dbReference type="Pfam" id="PF04089">
    <property type="entry name" value="BRICHOS"/>
    <property type="match status" value="2"/>
</dbReference>
<feature type="chain" id="PRO_5045548723" description="BRICHOS domain-containing protein" evidence="3">
    <location>
        <begin position="25"/>
        <end position="472"/>
    </location>
</feature>
<evidence type="ECO:0000256" key="2">
    <source>
        <dbReference type="SAM" id="Phobius"/>
    </source>
</evidence>
<keyword evidence="3" id="KW-0732">Signal</keyword>
<keyword evidence="6" id="KW-1185">Reference proteome</keyword>
<keyword evidence="2" id="KW-0812">Transmembrane</keyword>
<dbReference type="PANTHER" id="PTHR16483">
    <property type="entry name" value="GASTROKINE 1"/>
    <property type="match status" value="1"/>
</dbReference>
<keyword evidence="2" id="KW-1133">Transmembrane helix</keyword>
<evidence type="ECO:0000256" key="1">
    <source>
        <dbReference type="ARBA" id="ARBA00023157"/>
    </source>
</evidence>
<organism evidence="5 6">
    <name type="scientific">Porites lobata</name>
    <dbReference type="NCBI Taxonomy" id="104759"/>
    <lineage>
        <taxon>Eukaryota</taxon>
        <taxon>Metazoa</taxon>
        <taxon>Cnidaria</taxon>
        <taxon>Anthozoa</taxon>
        <taxon>Hexacorallia</taxon>
        <taxon>Scleractinia</taxon>
        <taxon>Fungiina</taxon>
        <taxon>Poritidae</taxon>
        <taxon>Porites</taxon>
    </lineage>
</organism>
<evidence type="ECO:0000259" key="4">
    <source>
        <dbReference type="PROSITE" id="PS50869"/>
    </source>
</evidence>
<dbReference type="PROSITE" id="PS50869">
    <property type="entry name" value="BRICHOS"/>
    <property type="match status" value="2"/>
</dbReference>
<dbReference type="Proteomes" id="UP001159405">
    <property type="component" value="Unassembled WGS sequence"/>
</dbReference>
<feature type="signal peptide" evidence="3">
    <location>
        <begin position="1"/>
        <end position="24"/>
    </location>
</feature>
<gene>
    <name evidence="5" type="ORF">PLOB_00010320</name>
</gene>
<evidence type="ECO:0000313" key="6">
    <source>
        <dbReference type="Proteomes" id="UP001159405"/>
    </source>
</evidence>
<reference evidence="5 6" key="1">
    <citation type="submission" date="2022-05" db="EMBL/GenBank/DDBJ databases">
        <authorList>
            <consortium name="Genoscope - CEA"/>
            <person name="William W."/>
        </authorList>
    </citation>
    <scope>NUCLEOTIDE SEQUENCE [LARGE SCALE GENOMIC DNA]</scope>
</reference>
<proteinExistence type="predicted"/>
<dbReference type="EMBL" id="CALNXK010000152">
    <property type="protein sequence ID" value="CAH3169829.1"/>
    <property type="molecule type" value="Genomic_DNA"/>
</dbReference>